<evidence type="ECO:0000256" key="2">
    <source>
        <dbReference type="ARBA" id="ARBA00022723"/>
    </source>
</evidence>
<comment type="similarity">
    <text evidence="1">Belongs to the 5'(3')-deoxyribonucleotidase family.</text>
</comment>
<keyword evidence="4" id="KW-0460">Magnesium</keyword>
<evidence type="ECO:0000313" key="6">
    <source>
        <dbReference type="EMBL" id="QCE13639.1"/>
    </source>
</evidence>
<accession>A0A4D6NM08</accession>
<feature type="compositionally biased region" description="Basic and acidic residues" evidence="5">
    <location>
        <begin position="506"/>
        <end position="526"/>
    </location>
</feature>
<keyword evidence="7" id="KW-1185">Reference proteome</keyword>
<evidence type="ECO:0000256" key="4">
    <source>
        <dbReference type="ARBA" id="ARBA00022842"/>
    </source>
</evidence>
<evidence type="ECO:0000256" key="1">
    <source>
        <dbReference type="ARBA" id="ARBA00009589"/>
    </source>
</evidence>
<feature type="region of interest" description="Disordered" evidence="5">
    <location>
        <begin position="506"/>
        <end position="551"/>
    </location>
</feature>
<dbReference type="Proteomes" id="UP000501690">
    <property type="component" value="Linkage Group LG11"/>
</dbReference>
<dbReference type="GO" id="GO:0046872">
    <property type="term" value="F:metal ion binding"/>
    <property type="evidence" value="ECO:0007669"/>
    <property type="project" value="UniProtKB-KW"/>
</dbReference>
<dbReference type="NCBIfam" id="TIGR02244">
    <property type="entry name" value="HAD-IG-Ncltidse"/>
    <property type="match status" value="1"/>
</dbReference>
<dbReference type="AlphaFoldDB" id="A0A4D6NM08"/>
<dbReference type="SUPFAM" id="SSF56784">
    <property type="entry name" value="HAD-like"/>
    <property type="match status" value="1"/>
</dbReference>
<keyword evidence="3" id="KW-0378">Hydrolase</keyword>
<reference evidence="6 7" key="1">
    <citation type="submission" date="2019-04" db="EMBL/GenBank/DDBJ databases">
        <title>An improved genome assembly and genetic linkage map for asparagus bean, Vigna unguiculata ssp. sesquipedialis.</title>
        <authorList>
            <person name="Xia Q."/>
            <person name="Zhang R."/>
            <person name="Dong Y."/>
        </authorList>
    </citation>
    <scope>NUCLEOTIDE SEQUENCE [LARGE SCALE GENOMIC DNA]</scope>
    <source>
        <tissue evidence="6">Leaf</tissue>
    </source>
</reference>
<organism evidence="6 7">
    <name type="scientific">Vigna unguiculata</name>
    <name type="common">Cowpea</name>
    <dbReference type="NCBI Taxonomy" id="3917"/>
    <lineage>
        <taxon>Eukaryota</taxon>
        <taxon>Viridiplantae</taxon>
        <taxon>Streptophyta</taxon>
        <taxon>Embryophyta</taxon>
        <taxon>Tracheophyta</taxon>
        <taxon>Spermatophyta</taxon>
        <taxon>Magnoliopsida</taxon>
        <taxon>eudicotyledons</taxon>
        <taxon>Gunneridae</taxon>
        <taxon>Pentapetalae</taxon>
        <taxon>rosids</taxon>
        <taxon>fabids</taxon>
        <taxon>Fabales</taxon>
        <taxon>Fabaceae</taxon>
        <taxon>Papilionoideae</taxon>
        <taxon>50 kb inversion clade</taxon>
        <taxon>NPAAA clade</taxon>
        <taxon>indigoferoid/millettioid clade</taxon>
        <taxon>Phaseoleae</taxon>
        <taxon>Vigna</taxon>
    </lineage>
</organism>
<keyword evidence="2" id="KW-0479">Metal-binding</keyword>
<dbReference type="InterPro" id="IPR036412">
    <property type="entry name" value="HAD-like_sf"/>
</dbReference>
<name>A0A4D6NM08_VIGUN</name>
<gene>
    <name evidence="6" type="ORF">DEO72_LG11g634</name>
</gene>
<dbReference type="Pfam" id="PF05761">
    <property type="entry name" value="5_nucleotid"/>
    <property type="match status" value="1"/>
</dbReference>
<sequence>MALRGIDGHAVCEGPIEQVVRTETREAEDLLKKLDILSPPLSRNSARGIFCSRSLNLRSISAIGYDMDYTLVHYNVKAWEGLAYDYCMENLKKMGFPVDGLTFDPDLVIRGLVIDRERGNLVKADRFGCIKRAMHGTKMLSTQAVREIYGSELVDLRIEGRWVFLSTFFSVSEAVAYMQMVDILDDGIIPANLGYFDYKGLYKAMGIALVTAHLEGHLKNEIMSNPEQFVELDPELPVTLLDQKEAGKKLVLITNSDYHYTDKMMRYSFNRFLPSDMGWRDLFDIIVVSANKPEFFQISHPMYELVTDEGLMRPCFKVQIGGLYSGGSAKMVESSLNIHGNNILYIGDHIYTDVNQSKVNLQWRTALICRELEEEYNALIHSRGYRQSLLELINQKEVVGDILNQLQLTLQRRSKRLNAQTIAATDMDNENLSQSMKKLLVVMQKLDGKIAPMLEADGALFNKSFKSLGRFGFLKFANRNFKYQIKKRKKVMTGDVIFCAHLKEDEKKEKNKKKNEEEEKNTEKKENNKRRRRRSDNMIVDMYDDDDDKEF</sequence>
<dbReference type="CDD" id="cd07522">
    <property type="entry name" value="HAD_cN-II"/>
    <property type="match status" value="1"/>
</dbReference>
<dbReference type="PANTHER" id="PTHR12103:SF22">
    <property type="entry name" value="HAD-SUPERFAMILY HYDROLASE, SUBFAMILY IG, 5'-NUCLEOTIDASE"/>
    <property type="match status" value="1"/>
</dbReference>
<proteinExistence type="inferred from homology"/>
<dbReference type="EMBL" id="CP039355">
    <property type="protein sequence ID" value="QCE13639.1"/>
    <property type="molecule type" value="Genomic_DNA"/>
</dbReference>
<dbReference type="Gene3D" id="3.40.50.1000">
    <property type="entry name" value="HAD superfamily/HAD-like"/>
    <property type="match status" value="1"/>
</dbReference>
<evidence type="ECO:0000256" key="3">
    <source>
        <dbReference type="ARBA" id="ARBA00022801"/>
    </source>
</evidence>
<dbReference type="FunFam" id="3.40.50.1000:FF:000076">
    <property type="entry name" value="Haloacid dehalogenase hydrolase"/>
    <property type="match status" value="1"/>
</dbReference>
<evidence type="ECO:0000256" key="5">
    <source>
        <dbReference type="SAM" id="MobiDB-lite"/>
    </source>
</evidence>
<dbReference type="InterPro" id="IPR008380">
    <property type="entry name" value="HAD-SF_hydro_IG_5-nucl"/>
</dbReference>
<dbReference type="InterPro" id="IPR023214">
    <property type="entry name" value="HAD_sf"/>
</dbReference>
<dbReference type="PANTHER" id="PTHR12103">
    <property type="entry name" value="5'-NUCLEOTIDASE DOMAIN-CONTAINING"/>
    <property type="match status" value="1"/>
</dbReference>
<feature type="compositionally biased region" description="Acidic residues" evidence="5">
    <location>
        <begin position="542"/>
        <end position="551"/>
    </location>
</feature>
<evidence type="ECO:0000313" key="7">
    <source>
        <dbReference type="Proteomes" id="UP000501690"/>
    </source>
</evidence>
<dbReference type="GO" id="GO:0008253">
    <property type="term" value="F:5'-nucleotidase activity"/>
    <property type="evidence" value="ECO:0007669"/>
    <property type="project" value="TreeGrafter"/>
</dbReference>
<protein>
    <submittedName>
        <fullName evidence="6">5'-nucleotidase</fullName>
    </submittedName>
</protein>